<evidence type="ECO:0000256" key="9">
    <source>
        <dbReference type="RuleBase" id="RU365073"/>
    </source>
</evidence>
<dbReference type="GO" id="GO:0031965">
    <property type="term" value="C:nuclear membrane"/>
    <property type="evidence" value="ECO:0007669"/>
    <property type="project" value="UniProtKB-UniRule"/>
</dbReference>
<dbReference type="STRING" id="188477.A0A3S0ZG04"/>
<dbReference type="GO" id="GO:0006606">
    <property type="term" value="P:protein import into nucleus"/>
    <property type="evidence" value="ECO:0007669"/>
    <property type="project" value="TreeGrafter"/>
</dbReference>
<keyword evidence="6 9" id="KW-0811">Translocation</keyword>
<evidence type="ECO:0000313" key="10">
    <source>
        <dbReference type="EMBL" id="RUS78030.1"/>
    </source>
</evidence>
<dbReference type="Pfam" id="PF07575">
    <property type="entry name" value="Nucleopor_Nup85"/>
    <property type="match status" value="1"/>
</dbReference>
<dbReference type="GO" id="GO:0045893">
    <property type="term" value="P:positive regulation of DNA-templated transcription"/>
    <property type="evidence" value="ECO:0007669"/>
    <property type="project" value="TreeGrafter"/>
</dbReference>
<dbReference type="PANTHER" id="PTHR13373:SF21">
    <property type="entry name" value="NUCLEAR PORE COMPLEX PROTEIN NUP85"/>
    <property type="match status" value="1"/>
</dbReference>
<dbReference type="GO" id="GO:0006406">
    <property type="term" value="P:mRNA export from nucleus"/>
    <property type="evidence" value="ECO:0007669"/>
    <property type="project" value="TreeGrafter"/>
</dbReference>
<evidence type="ECO:0000256" key="3">
    <source>
        <dbReference type="ARBA" id="ARBA00022448"/>
    </source>
</evidence>
<dbReference type="PANTHER" id="PTHR13373">
    <property type="entry name" value="FROUNT PROTEIN-RELATED"/>
    <property type="match status" value="1"/>
</dbReference>
<accession>A0A3S0ZG04</accession>
<name>A0A3S0ZG04_ELYCH</name>
<protein>
    <recommendedName>
        <fullName evidence="9">Nuclear pore complex protein Nup85</fullName>
    </recommendedName>
</protein>
<comment type="subcellular location">
    <subcellularLocation>
        <location evidence="1 9">Nucleus</location>
        <location evidence="1 9">Nuclear pore complex</location>
    </subcellularLocation>
</comment>
<reference evidence="10 11" key="1">
    <citation type="submission" date="2019-01" db="EMBL/GenBank/DDBJ databases">
        <title>A draft genome assembly of the solar-powered sea slug Elysia chlorotica.</title>
        <authorList>
            <person name="Cai H."/>
            <person name="Li Q."/>
            <person name="Fang X."/>
            <person name="Li J."/>
            <person name="Curtis N.E."/>
            <person name="Altenburger A."/>
            <person name="Shibata T."/>
            <person name="Feng M."/>
            <person name="Maeda T."/>
            <person name="Schwartz J.A."/>
            <person name="Shigenobu S."/>
            <person name="Lundholm N."/>
            <person name="Nishiyama T."/>
            <person name="Yang H."/>
            <person name="Hasebe M."/>
            <person name="Li S."/>
            <person name="Pierce S.K."/>
            <person name="Wang J."/>
        </authorList>
    </citation>
    <scope>NUCLEOTIDE SEQUENCE [LARGE SCALE GENOMIC DNA]</scope>
    <source>
        <strain evidence="10">EC2010</strain>
        <tissue evidence="10">Whole organism of an adult</tissue>
    </source>
</reference>
<evidence type="ECO:0000256" key="2">
    <source>
        <dbReference type="ARBA" id="ARBA00005573"/>
    </source>
</evidence>
<keyword evidence="8 9" id="KW-0539">Nucleus</keyword>
<dbReference type="GO" id="GO:0031080">
    <property type="term" value="C:nuclear pore outer ring"/>
    <property type="evidence" value="ECO:0007669"/>
    <property type="project" value="TreeGrafter"/>
</dbReference>
<evidence type="ECO:0000256" key="4">
    <source>
        <dbReference type="ARBA" id="ARBA00022816"/>
    </source>
</evidence>
<keyword evidence="3 9" id="KW-0813">Transport</keyword>
<keyword evidence="11" id="KW-1185">Reference proteome</keyword>
<evidence type="ECO:0000256" key="6">
    <source>
        <dbReference type="ARBA" id="ARBA00023010"/>
    </source>
</evidence>
<keyword evidence="7 9" id="KW-0906">Nuclear pore complex</keyword>
<evidence type="ECO:0000256" key="1">
    <source>
        <dbReference type="ARBA" id="ARBA00004567"/>
    </source>
</evidence>
<dbReference type="AlphaFoldDB" id="A0A3S0ZG04"/>
<evidence type="ECO:0000313" key="11">
    <source>
        <dbReference type="Proteomes" id="UP000271974"/>
    </source>
</evidence>
<organism evidence="10 11">
    <name type="scientific">Elysia chlorotica</name>
    <name type="common">Eastern emerald elysia</name>
    <name type="synonym">Sea slug</name>
    <dbReference type="NCBI Taxonomy" id="188477"/>
    <lineage>
        <taxon>Eukaryota</taxon>
        <taxon>Metazoa</taxon>
        <taxon>Spiralia</taxon>
        <taxon>Lophotrochozoa</taxon>
        <taxon>Mollusca</taxon>
        <taxon>Gastropoda</taxon>
        <taxon>Heterobranchia</taxon>
        <taxon>Euthyneura</taxon>
        <taxon>Panpulmonata</taxon>
        <taxon>Sacoglossa</taxon>
        <taxon>Placobranchoidea</taxon>
        <taxon>Plakobranchidae</taxon>
        <taxon>Elysia</taxon>
    </lineage>
</organism>
<evidence type="ECO:0000256" key="8">
    <source>
        <dbReference type="ARBA" id="ARBA00023242"/>
    </source>
</evidence>
<keyword evidence="9" id="KW-0472">Membrane</keyword>
<dbReference type="EMBL" id="RQTK01000537">
    <property type="protein sequence ID" value="RUS78030.1"/>
    <property type="molecule type" value="Genomic_DNA"/>
</dbReference>
<comment type="subunit">
    <text evidence="9">Component of the nuclear pore complex (NPC).</text>
</comment>
<dbReference type="GO" id="GO:0017056">
    <property type="term" value="F:structural constituent of nuclear pore"/>
    <property type="evidence" value="ECO:0007669"/>
    <property type="project" value="TreeGrafter"/>
</dbReference>
<comment type="function">
    <text evidence="9">Functions as a component of the nuclear pore complex (NPC).</text>
</comment>
<comment type="similarity">
    <text evidence="2 9">Belongs to the nucleoporin Nup85 family.</text>
</comment>
<keyword evidence="5 9" id="KW-0653">Protein transport</keyword>
<keyword evidence="4 9" id="KW-0509">mRNA transport</keyword>
<proteinExistence type="inferred from homology"/>
<evidence type="ECO:0000256" key="7">
    <source>
        <dbReference type="ARBA" id="ARBA00023132"/>
    </source>
</evidence>
<evidence type="ECO:0000256" key="5">
    <source>
        <dbReference type="ARBA" id="ARBA00022927"/>
    </source>
</evidence>
<comment type="caution">
    <text evidence="10">The sequence shown here is derived from an EMBL/GenBank/DDBJ whole genome shotgun (WGS) entry which is preliminary data.</text>
</comment>
<dbReference type="InterPro" id="IPR011502">
    <property type="entry name" value="Nucleoporin_Nup85"/>
</dbReference>
<dbReference type="Proteomes" id="UP000271974">
    <property type="component" value="Unassembled WGS sequence"/>
</dbReference>
<gene>
    <name evidence="10" type="ORF">EGW08_014205</name>
</gene>
<dbReference type="OrthoDB" id="17644at2759"/>
<sequence length="657" mass="75710">MASSTVEREPSEFKLPVPNFGNVGLSCEWGLGQQLHVFQTQKPPVNTSGTDELNLGVEKQAIFDIRWNAEMHDIARKLVNESHNIFVMLQGQVKSLAEPALDAQLRKASKHYRGVLKACQMELIQLSESCEEEVKKLKYETYIQEFEIVQLIWSLCQIIFIDVAPGGLILTALLDWLQWHFPEGKYLAKEVCEDEQSCSHPKYWEAIFRLMLQGNTENVRLLLSLHSHSQSDSFVAVDELLRKMPHWTYQHAQSAAEFEMKWRHWREECIRRYEAGEFAAYAELEMVVQVLCGDETVFRELRDYCETWYHHLISKLLYQNPTVRLTDLTFHIKSSQAVFNQAGLNSQELDNILQAAFEFDIHQVIKDTCTSLSNPSWWFVAHLADLLHHCKQLDPQKLPFGSNLREYLLLEYATALMSHESLWQVGVDYLDFCPIFGSSYLESYVEHIPLDNERKALKVLHICDERKLTLQAQSVCKIMGMKCLRQERLGSALSWFLRSKDAAVIKQVTNKFLTEYCEQGKFSHLDLIDHLGPSMLITNSLTFLGKYREFHTMYDRGDLEGASSLLLSLISSRLAPKTFWMTLLMDALPLLNLPKVILNIQQTYEIMHCLEELQRDGTTSYKNMSEAEVEKAKLLRVALNKNLSRAIIEGGSIKVES</sequence>